<feature type="non-terminal residue" evidence="4">
    <location>
        <position position="1"/>
    </location>
</feature>
<feature type="transmembrane region" description="Helical" evidence="2">
    <location>
        <begin position="47"/>
        <end position="67"/>
    </location>
</feature>
<feature type="region of interest" description="Disordered" evidence="1">
    <location>
        <begin position="76"/>
        <end position="113"/>
    </location>
</feature>
<name>K1UEB0_9ZZZZ</name>
<comment type="caution">
    <text evidence="4">The sequence shown here is derived from an EMBL/GenBank/DDBJ whole genome shotgun (WGS) entry which is preliminary data.</text>
</comment>
<protein>
    <submittedName>
        <fullName evidence="4">Bacteriocin</fullName>
    </submittedName>
</protein>
<keyword evidence="2" id="KW-1133">Transmembrane helix</keyword>
<dbReference type="Pfam" id="PF14283">
    <property type="entry name" value="CD1107-like"/>
    <property type="match status" value="1"/>
</dbReference>
<feature type="compositionally biased region" description="Acidic residues" evidence="1">
    <location>
        <begin position="78"/>
        <end position="113"/>
    </location>
</feature>
<dbReference type="EMBL" id="AJWY01002383">
    <property type="protein sequence ID" value="EKC78334.1"/>
    <property type="molecule type" value="Genomic_DNA"/>
</dbReference>
<gene>
    <name evidence="4" type="ORF">LEA_03602</name>
</gene>
<keyword evidence="2" id="KW-0472">Membrane</keyword>
<organism evidence="4">
    <name type="scientific">human gut metagenome</name>
    <dbReference type="NCBI Taxonomy" id="408170"/>
    <lineage>
        <taxon>unclassified sequences</taxon>
        <taxon>metagenomes</taxon>
        <taxon>organismal metagenomes</taxon>
    </lineage>
</organism>
<feature type="region of interest" description="Disordered" evidence="1">
    <location>
        <begin position="15"/>
        <end position="43"/>
    </location>
</feature>
<keyword evidence="2" id="KW-0812">Transmembrane</keyword>
<evidence type="ECO:0000313" key="4">
    <source>
        <dbReference type="EMBL" id="EKC78334.1"/>
    </source>
</evidence>
<evidence type="ECO:0000256" key="1">
    <source>
        <dbReference type="SAM" id="MobiDB-lite"/>
    </source>
</evidence>
<reference evidence="4" key="1">
    <citation type="journal article" date="2013" name="Environ. Microbiol.">
        <title>Microbiota from the distal guts of lean and obese adolescents exhibit partial functional redundancy besides clear differences in community structure.</title>
        <authorList>
            <person name="Ferrer M."/>
            <person name="Ruiz A."/>
            <person name="Lanza F."/>
            <person name="Haange S.B."/>
            <person name="Oberbach A."/>
            <person name="Till H."/>
            <person name="Bargiela R."/>
            <person name="Campoy C."/>
            <person name="Segura M.T."/>
            <person name="Richter M."/>
            <person name="von Bergen M."/>
            <person name="Seifert J."/>
            <person name="Suarez A."/>
        </authorList>
    </citation>
    <scope>NUCLEOTIDE SEQUENCE</scope>
</reference>
<proteinExistence type="predicted"/>
<accession>K1UEB0</accession>
<sequence>AGQVNTDCPVCKTNMSECTGTAPVTPEPDKDAETDVPAPKPEKKSNIGMILVIFVLAGAAGAAYYYIKFVKGRKPKDEDMDFFDDEGYEEEPYINEDDEPQIAEDAETDGDED</sequence>
<feature type="domain" description="Mobile element protein CD1107-like" evidence="3">
    <location>
        <begin position="1"/>
        <end position="74"/>
    </location>
</feature>
<evidence type="ECO:0000256" key="2">
    <source>
        <dbReference type="SAM" id="Phobius"/>
    </source>
</evidence>
<dbReference type="InterPro" id="IPR025376">
    <property type="entry name" value="CD1107-like_dom"/>
</dbReference>
<dbReference type="AlphaFoldDB" id="K1UEB0"/>
<evidence type="ECO:0000259" key="3">
    <source>
        <dbReference type="Pfam" id="PF14283"/>
    </source>
</evidence>